<dbReference type="GO" id="GO:0052856">
    <property type="term" value="F:NAD(P)HX epimerase activity"/>
    <property type="evidence" value="ECO:0007669"/>
    <property type="project" value="TreeGrafter"/>
</dbReference>
<keyword evidence="1" id="KW-0547">Nucleotide-binding</keyword>
<evidence type="ECO:0000256" key="2">
    <source>
        <dbReference type="ARBA" id="ARBA00022840"/>
    </source>
</evidence>
<keyword evidence="2" id="KW-0067">ATP-binding</keyword>
<dbReference type="Pfam" id="PF01256">
    <property type="entry name" value="Carb_kinase"/>
    <property type="match status" value="1"/>
</dbReference>
<dbReference type="CDD" id="cd01171">
    <property type="entry name" value="YXKO-related"/>
    <property type="match status" value="1"/>
</dbReference>
<comment type="caution">
    <text evidence="8">The sequence shown here is derived from an EMBL/GenBank/DDBJ whole genome shotgun (WGS) entry which is preliminary data.</text>
</comment>
<dbReference type="EMBL" id="BARS01002795">
    <property type="protein sequence ID" value="GAF72919.1"/>
    <property type="molecule type" value="Genomic_DNA"/>
</dbReference>
<accession>X0RVQ7</accession>
<dbReference type="InterPro" id="IPR029056">
    <property type="entry name" value="Ribokinase-like"/>
</dbReference>
<dbReference type="HAMAP" id="MF_01965">
    <property type="entry name" value="NADHX_dehydratase"/>
    <property type="match status" value="1"/>
</dbReference>
<name>X0RVQ7_9ZZZZ</name>
<feature type="region of interest" description="Disordered" evidence="6">
    <location>
        <begin position="1"/>
        <end position="24"/>
    </location>
</feature>
<sequence length="294" mass="30361">MGPATRKGVRSIRSIPRLSRRKRDSHKGDFGRVLIVGGSRGMIGAAALAASAALRAGAGLVKMALPKSIQLACAALEPCATSLALPESEAGTFSAAAIAKITNAAKDHDVLAVGPGLDESAALTKLLGAVIGFANKPVVIDADGLNNLCQIRDWPKKVRAKLILTPHPGEAKRLWVALKKSAWPRSRSDAALGLARTCRQVVVLKGAGTVVTDGSRIYVNKTGNPGMATGGTGDVLTGVIAALIGQGLDVFDAAVLGVYLHGRAGDLAAEMTGQVSLTARDLLEVLPDAFRQIQ</sequence>
<evidence type="ECO:0000256" key="1">
    <source>
        <dbReference type="ARBA" id="ARBA00022741"/>
    </source>
</evidence>
<evidence type="ECO:0000256" key="3">
    <source>
        <dbReference type="ARBA" id="ARBA00022857"/>
    </source>
</evidence>
<dbReference type="AlphaFoldDB" id="X0RVQ7"/>
<keyword evidence="3" id="KW-0521">NADP</keyword>
<dbReference type="PANTHER" id="PTHR12592">
    <property type="entry name" value="ATP-DEPENDENT (S)-NAD(P)H-HYDRATE DEHYDRATASE FAMILY MEMBER"/>
    <property type="match status" value="1"/>
</dbReference>
<gene>
    <name evidence="8" type="ORF">S01H1_05361</name>
</gene>
<evidence type="ECO:0000256" key="6">
    <source>
        <dbReference type="SAM" id="MobiDB-lite"/>
    </source>
</evidence>
<dbReference type="PROSITE" id="PS51383">
    <property type="entry name" value="YJEF_C_3"/>
    <property type="match status" value="1"/>
</dbReference>
<dbReference type="NCBIfam" id="TIGR00196">
    <property type="entry name" value="yjeF_cterm"/>
    <property type="match status" value="1"/>
</dbReference>
<dbReference type="InterPro" id="IPR000631">
    <property type="entry name" value="CARKD"/>
</dbReference>
<evidence type="ECO:0000256" key="4">
    <source>
        <dbReference type="ARBA" id="ARBA00023027"/>
    </source>
</evidence>
<dbReference type="Gene3D" id="3.40.1190.20">
    <property type="match status" value="1"/>
</dbReference>
<organism evidence="8">
    <name type="scientific">marine sediment metagenome</name>
    <dbReference type="NCBI Taxonomy" id="412755"/>
    <lineage>
        <taxon>unclassified sequences</taxon>
        <taxon>metagenomes</taxon>
        <taxon>ecological metagenomes</taxon>
    </lineage>
</organism>
<protein>
    <recommendedName>
        <fullName evidence="7">YjeF C-terminal domain-containing protein</fullName>
    </recommendedName>
</protein>
<feature type="domain" description="YjeF C-terminal" evidence="7">
    <location>
        <begin position="10"/>
        <end position="293"/>
    </location>
</feature>
<dbReference type="PANTHER" id="PTHR12592:SF0">
    <property type="entry name" value="ATP-DEPENDENT (S)-NAD(P)H-HYDRATE DEHYDRATASE"/>
    <property type="match status" value="1"/>
</dbReference>
<evidence type="ECO:0000259" key="7">
    <source>
        <dbReference type="PROSITE" id="PS51383"/>
    </source>
</evidence>
<dbReference type="GO" id="GO:0110051">
    <property type="term" value="P:metabolite repair"/>
    <property type="evidence" value="ECO:0007669"/>
    <property type="project" value="TreeGrafter"/>
</dbReference>
<reference evidence="8" key="1">
    <citation type="journal article" date="2014" name="Front. Microbiol.">
        <title>High frequency of phylogenetically diverse reductive dehalogenase-homologous genes in deep subseafloor sedimentary metagenomes.</title>
        <authorList>
            <person name="Kawai M."/>
            <person name="Futagami T."/>
            <person name="Toyoda A."/>
            <person name="Takaki Y."/>
            <person name="Nishi S."/>
            <person name="Hori S."/>
            <person name="Arai W."/>
            <person name="Tsubouchi T."/>
            <person name="Morono Y."/>
            <person name="Uchiyama I."/>
            <person name="Ito T."/>
            <person name="Fujiyama A."/>
            <person name="Inagaki F."/>
            <person name="Takami H."/>
        </authorList>
    </citation>
    <scope>NUCLEOTIDE SEQUENCE</scope>
    <source>
        <strain evidence="8">Expedition CK06-06</strain>
    </source>
</reference>
<evidence type="ECO:0000256" key="5">
    <source>
        <dbReference type="ARBA" id="ARBA00023239"/>
    </source>
</evidence>
<dbReference type="GO" id="GO:0005524">
    <property type="term" value="F:ATP binding"/>
    <property type="evidence" value="ECO:0007669"/>
    <property type="project" value="UniProtKB-KW"/>
</dbReference>
<evidence type="ECO:0000313" key="8">
    <source>
        <dbReference type="EMBL" id="GAF72919.1"/>
    </source>
</evidence>
<dbReference type="InterPro" id="IPR017953">
    <property type="entry name" value="Carbohydrate_kinase_pred_CS"/>
</dbReference>
<keyword evidence="5" id="KW-0456">Lyase</keyword>
<keyword evidence="4" id="KW-0520">NAD</keyword>
<dbReference type="PROSITE" id="PS01050">
    <property type="entry name" value="YJEF_C_2"/>
    <property type="match status" value="1"/>
</dbReference>
<dbReference type="GO" id="GO:0052855">
    <property type="term" value="F:ADP-dependent NAD(P)H-hydrate dehydratase activity"/>
    <property type="evidence" value="ECO:0007669"/>
    <property type="project" value="TreeGrafter"/>
</dbReference>
<proteinExistence type="inferred from homology"/>
<dbReference type="SUPFAM" id="SSF53613">
    <property type="entry name" value="Ribokinase-like"/>
    <property type="match status" value="1"/>
</dbReference>